<name>A0A2W5A350_9SPHN</name>
<dbReference type="Pfam" id="PF09476">
    <property type="entry name" value="Pilus_CpaD"/>
    <property type="match status" value="1"/>
</dbReference>
<reference evidence="2 3" key="1">
    <citation type="submission" date="2017-08" db="EMBL/GenBank/DDBJ databases">
        <title>Infants hospitalized years apart are colonized by the same room-sourced microbial strains.</title>
        <authorList>
            <person name="Brooks B."/>
            <person name="Olm M.R."/>
            <person name="Firek B.A."/>
            <person name="Baker R."/>
            <person name="Thomas B.C."/>
            <person name="Morowitz M.J."/>
            <person name="Banfield J.F."/>
        </authorList>
    </citation>
    <scope>NUCLEOTIDE SEQUENCE [LARGE SCALE GENOMIC DNA]</scope>
    <source>
        <strain evidence="2">S2_018_000_R2_101</strain>
    </source>
</reference>
<evidence type="ECO:0000313" key="3">
    <source>
        <dbReference type="Proteomes" id="UP000249066"/>
    </source>
</evidence>
<dbReference type="PROSITE" id="PS51257">
    <property type="entry name" value="PROKAR_LIPOPROTEIN"/>
    <property type="match status" value="1"/>
</dbReference>
<dbReference type="InterPro" id="IPR019027">
    <property type="entry name" value="Pilus_biogenesis_CpaD-related"/>
</dbReference>
<proteinExistence type="predicted"/>
<evidence type="ECO:0000256" key="1">
    <source>
        <dbReference type="SAM" id="MobiDB-lite"/>
    </source>
</evidence>
<accession>A0A2W5A350</accession>
<feature type="region of interest" description="Disordered" evidence="1">
    <location>
        <begin position="177"/>
        <end position="214"/>
    </location>
</feature>
<dbReference type="AlphaFoldDB" id="A0A2W5A350"/>
<organism evidence="2 3">
    <name type="scientific">Sphingomonas sanxanigenens</name>
    <dbReference type="NCBI Taxonomy" id="397260"/>
    <lineage>
        <taxon>Bacteria</taxon>
        <taxon>Pseudomonadati</taxon>
        <taxon>Pseudomonadota</taxon>
        <taxon>Alphaproteobacteria</taxon>
        <taxon>Sphingomonadales</taxon>
        <taxon>Sphingomonadaceae</taxon>
        <taxon>Sphingomonas</taxon>
    </lineage>
</organism>
<evidence type="ECO:0008006" key="4">
    <source>
        <dbReference type="Google" id="ProtNLM"/>
    </source>
</evidence>
<dbReference type="Proteomes" id="UP000249066">
    <property type="component" value="Unassembled WGS sequence"/>
</dbReference>
<protein>
    <recommendedName>
        <fullName evidence="4">Pilus assembly protein CpaD</fullName>
    </recommendedName>
</protein>
<sequence>MRIFTTTALAALAVTLSGCGGYKPTLNQGLEPVHQPVVSRTDYVIDVAAGSGGLASGEAQRLAGWFDSMRLSYGDRISVDEGDAYGDAGARAEIAKMASGYGLLLSDTTPVTAGSVPAGRVRVIVSRSRAEVPNCPDWSRGSAELAGSTMSNYGCAAMSNLAAMVANPEDLIHGRDPAGGTDGFTAGKAIKSYRTRPLSGEKDLTKETTTKGSN</sequence>
<evidence type="ECO:0000313" key="2">
    <source>
        <dbReference type="EMBL" id="PZO87966.1"/>
    </source>
</evidence>
<comment type="caution">
    <text evidence="2">The sequence shown here is derived from an EMBL/GenBank/DDBJ whole genome shotgun (WGS) entry which is preliminary data.</text>
</comment>
<feature type="compositionally biased region" description="Basic and acidic residues" evidence="1">
    <location>
        <begin position="199"/>
        <end position="214"/>
    </location>
</feature>
<dbReference type="EMBL" id="QFNN01000107">
    <property type="protein sequence ID" value="PZO87966.1"/>
    <property type="molecule type" value="Genomic_DNA"/>
</dbReference>
<gene>
    <name evidence="2" type="ORF">DI623_13620</name>
</gene>